<name>A0A6A6YBE1_9PEZI</name>
<dbReference type="RefSeq" id="XP_033572389.1">
    <property type="nucleotide sequence ID" value="XM_033720769.1"/>
</dbReference>
<gene>
    <name evidence="2 4" type="ORF">BDZ99DRAFT_466434</name>
</gene>
<keyword evidence="3" id="KW-1185">Reference proteome</keyword>
<protein>
    <submittedName>
        <fullName evidence="2 4">Uncharacterized protein</fullName>
    </submittedName>
</protein>
<evidence type="ECO:0000256" key="1">
    <source>
        <dbReference type="SAM" id="MobiDB-lite"/>
    </source>
</evidence>
<evidence type="ECO:0000313" key="2">
    <source>
        <dbReference type="EMBL" id="KAF2805425.1"/>
    </source>
</evidence>
<accession>A0A6A6YBE1</accession>
<reference evidence="4" key="3">
    <citation type="submission" date="2025-04" db="UniProtKB">
        <authorList>
            <consortium name="RefSeq"/>
        </authorList>
    </citation>
    <scope>IDENTIFICATION</scope>
    <source>
        <strain evidence="4">CBS 304.34</strain>
    </source>
</reference>
<reference evidence="4" key="2">
    <citation type="submission" date="2020-04" db="EMBL/GenBank/DDBJ databases">
        <authorList>
            <consortium name="NCBI Genome Project"/>
        </authorList>
    </citation>
    <scope>NUCLEOTIDE SEQUENCE</scope>
    <source>
        <strain evidence="4">CBS 304.34</strain>
    </source>
</reference>
<reference evidence="2 4" key="1">
    <citation type="journal article" date="2020" name="Stud. Mycol.">
        <title>101 Dothideomycetes genomes: a test case for predicting lifestyles and emergence of pathogens.</title>
        <authorList>
            <person name="Haridas S."/>
            <person name="Albert R."/>
            <person name="Binder M."/>
            <person name="Bloem J."/>
            <person name="Labutti K."/>
            <person name="Salamov A."/>
            <person name="Andreopoulos B."/>
            <person name="Baker S."/>
            <person name="Barry K."/>
            <person name="Bills G."/>
            <person name="Bluhm B."/>
            <person name="Cannon C."/>
            <person name="Castanera R."/>
            <person name="Culley D."/>
            <person name="Daum C."/>
            <person name="Ezra D."/>
            <person name="Gonzalez J."/>
            <person name="Henrissat B."/>
            <person name="Kuo A."/>
            <person name="Liang C."/>
            <person name="Lipzen A."/>
            <person name="Lutzoni F."/>
            <person name="Magnuson J."/>
            <person name="Mondo S."/>
            <person name="Nolan M."/>
            <person name="Ohm R."/>
            <person name="Pangilinan J."/>
            <person name="Park H.-J."/>
            <person name="Ramirez L."/>
            <person name="Alfaro M."/>
            <person name="Sun H."/>
            <person name="Tritt A."/>
            <person name="Yoshinaga Y."/>
            <person name="Zwiers L.-H."/>
            <person name="Turgeon B."/>
            <person name="Goodwin S."/>
            <person name="Spatafora J."/>
            <person name="Crous P."/>
            <person name="Grigoriev I."/>
        </authorList>
    </citation>
    <scope>NUCLEOTIDE SEQUENCE</scope>
    <source>
        <strain evidence="2 4">CBS 304.34</strain>
    </source>
</reference>
<dbReference type="EMBL" id="MU003709">
    <property type="protein sequence ID" value="KAF2805425.1"/>
    <property type="molecule type" value="Genomic_DNA"/>
</dbReference>
<dbReference type="OrthoDB" id="3678990at2759"/>
<proteinExistence type="predicted"/>
<dbReference type="GeneID" id="54461662"/>
<evidence type="ECO:0000313" key="4">
    <source>
        <dbReference type="RefSeq" id="XP_033572389.1"/>
    </source>
</evidence>
<sequence>MTSSTITDEDWGTSDSATPPSSTMFPPSNPASLTRVAPKVQGTNLIDVLSLYPILRSVASYLTTNELRNLALSSSGLWECTNTTDMTLRGLSMLTACDNRKHFRDTLEACELHEELPTYVPIECCKKFDAQPCERCNAMVCRACRGTYESLQLDRIPSQARELYMCDFCMEEACPYATSISASKPCLCTSVETARDRWHCMSCAVKVCTDDMERLKRLCDHYKKNLVIRRPHLEYHEEYRAYFPPEEALLVNAGLSLRFNGYEEKALACECDRKANPEVGIAHCACCGLGTRKGDVAIVGCAWCGAQITKSSPCPPTYHRHA</sequence>
<dbReference type="AlphaFoldDB" id="A0A6A6YBE1"/>
<dbReference type="Proteomes" id="UP000504636">
    <property type="component" value="Unplaced"/>
</dbReference>
<evidence type="ECO:0000313" key="3">
    <source>
        <dbReference type="Proteomes" id="UP000504636"/>
    </source>
</evidence>
<organism evidence="2">
    <name type="scientific">Mytilinidion resinicola</name>
    <dbReference type="NCBI Taxonomy" id="574789"/>
    <lineage>
        <taxon>Eukaryota</taxon>
        <taxon>Fungi</taxon>
        <taxon>Dikarya</taxon>
        <taxon>Ascomycota</taxon>
        <taxon>Pezizomycotina</taxon>
        <taxon>Dothideomycetes</taxon>
        <taxon>Pleosporomycetidae</taxon>
        <taxon>Mytilinidiales</taxon>
        <taxon>Mytilinidiaceae</taxon>
        <taxon>Mytilinidion</taxon>
    </lineage>
</organism>
<feature type="compositionally biased region" description="Polar residues" evidence="1">
    <location>
        <begin position="13"/>
        <end position="29"/>
    </location>
</feature>
<feature type="region of interest" description="Disordered" evidence="1">
    <location>
        <begin position="1"/>
        <end position="29"/>
    </location>
</feature>